<dbReference type="EMBL" id="JAJDKQ010000026">
    <property type="protein sequence ID" value="MCB8562613.1"/>
    <property type="molecule type" value="Genomic_DNA"/>
</dbReference>
<sequence>MAQKSISIKEIAKMANVSVATVSRVINNNGRFSKETKEKVEALIKEYGYTTNIAAKSLRTSKSKTIGLIVPNIDNAWFSQLALAIEKQFFDNNYSVFICNTSQDEKKEVAYFKSLDSKMVDGIICISGIEEIPSHFLSRDIPIVCIDRKPKDHSEAYYVESNHYSGGYQATEELINQGCKNIAILSRNKSLSVNRQRLKGYLDALKDHHLEAKEELQIFVDANQANYEGARQAIDKLIKSEVPFDGIFATNDWRAYGALVALQENGIKVPDQVKLIGFDDIFIASTSHPTLSTIRQDTPALAKTACDLLLNLMNKEDNTEELQKRYVLPVEIIRRESTA</sequence>
<evidence type="ECO:0000256" key="1">
    <source>
        <dbReference type="ARBA" id="ARBA00022491"/>
    </source>
</evidence>
<dbReference type="SMART" id="SM00354">
    <property type="entry name" value="HTH_LACI"/>
    <property type="match status" value="1"/>
</dbReference>
<dbReference type="PANTHER" id="PTHR30146">
    <property type="entry name" value="LACI-RELATED TRANSCRIPTIONAL REPRESSOR"/>
    <property type="match status" value="1"/>
</dbReference>
<accession>A0AAW4VPK9</accession>
<name>A0AAW4VPK9_9FIRM</name>
<feature type="domain" description="HTH lacI-type" evidence="5">
    <location>
        <begin position="6"/>
        <end position="60"/>
    </location>
</feature>
<dbReference type="PROSITE" id="PS00356">
    <property type="entry name" value="HTH_LACI_1"/>
    <property type="match status" value="1"/>
</dbReference>
<evidence type="ECO:0000256" key="2">
    <source>
        <dbReference type="ARBA" id="ARBA00023015"/>
    </source>
</evidence>
<dbReference type="SUPFAM" id="SSF53822">
    <property type="entry name" value="Periplasmic binding protein-like I"/>
    <property type="match status" value="1"/>
</dbReference>
<dbReference type="AlphaFoldDB" id="A0AAW4VPK9"/>
<dbReference type="Proteomes" id="UP001197827">
    <property type="component" value="Unassembled WGS sequence"/>
</dbReference>
<keyword evidence="3" id="KW-0238">DNA-binding</keyword>
<keyword evidence="2" id="KW-0805">Transcription regulation</keyword>
<comment type="caution">
    <text evidence="6">The sequence shown here is derived from an EMBL/GenBank/DDBJ whole genome shotgun (WGS) entry which is preliminary data.</text>
</comment>
<protein>
    <submittedName>
        <fullName evidence="6">LacI family transcriptional regulator</fullName>
    </submittedName>
</protein>
<evidence type="ECO:0000256" key="3">
    <source>
        <dbReference type="ARBA" id="ARBA00023125"/>
    </source>
</evidence>
<dbReference type="RefSeq" id="WP_117850242.1">
    <property type="nucleotide sequence ID" value="NZ_JAJDKQ010000026.1"/>
</dbReference>
<dbReference type="InterPro" id="IPR028082">
    <property type="entry name" value="Peripla_BP_I"/>
</dbReference>
<dbReference type="SUPFAM" id="SSF47413">
    <property type="entry name" value="lambda repressor-like DNA-binding domains"/>
    <property type="match status" value="1"/>
</dbReference>
<dbReference type="Pfam" id="PF00356">
    <property type="entry name" value="LacI"/>
    <property type="match status" value="1"/>
</dbReference>
<dbReference type="PRINTS" id="PR00036">
    <property type="entry name" value="HTHLACI"/>
</dbReference>
<organism evidence="6 7">
    <name type="scientific">Faecalibacillus intestinalis</name>
    <dbReference type="NCBI Taxonomy" id="1982626"/>
    <lineage>
        <taxon>Bacteria</taxon>
        <taxon>Bacillati</taxon>
        <taxon>Bacillota</taxon>
        <taxon>Erysipelotrichia</taxon>
        <taxon>Erysipelotrichales</taxon>
        <taxon>Coprobacillaceae</taxon>
        <taxon>Faecalibacillus</taxon>
    </lineage>
</organism>
<dbReference type="Gene3D" id="1.10.260.40">
    <property type="entry name" value="lambda repressor-like DNA-binding domains"/>
    <property type="match status" value="1"/>
</dbReference>
<evidence type="ECO:0000256" key="4">
    <source>
        <dbReference type="ARBA" id="ARBA00023163"/>
    </source>
</evidence>
<gene>
    <name evidence="6" type="ORF">LJD74_11500</name>
</gene>
<dbReference type="InterPro" id="IPR046335">
    <property type="entry name" value="LacI/GalR-like_sensor"/>
</dbReference>
<dbReference type="Pfam" id="PF13377">
    <property type="entry name" value="Peripla_BP_3"/>
    <property type="match status" value="1"/>
</dbReference>
<dbReference type="InterPro" id="IPR010982">
    <property type="entry name" value="Lambda_DNA-bd_dom_sf"/>
</dbReference>
<dbReference type="CDD" id="cd06291">
    <property type="entry name" value="PBP1_Qymf-like"/>
    <property type="match status" value="1"/>
</dbReference>
<evidence type="ECO:0000313" key="6">
    <source>
        <dbReference type="EMBL" id="MCB8562613.1"/>
    </source>
</evidence>
<reference evidence="6" key="1">
    <citation type="submission" date="2021-10" db="EMBL/GenBank/DDBJ databases">
        <title>Collection of gut derived symbiotic bacterial strains cultured from healthy donors.</title>
        <authorList>
            <person name="Lin H."/>
            <person name="Littmann E."/>
            <person name="Kohout C."/>
            <person name="Pamer E.G."/>
        </authorList>
    </citation>
    <scope>NUCLEOTIDE SEQUENCE</scope>
    <source>
        <strain evidence="6">DFI.5.2</strain>
    </source>
</reference>
<dbReference type="CDD" id="cd01392">
    <property type="entry name" value="HTH_LacI"/>
    <property type="match status" value="1"/>
</dbReference>
<evidence type="ECO:0000313" key="7">
    <source>
        <dbReference type="Proteomes" id="UP001197827"/>
    </source>
</evidence>
<keyword evidence="1" id="KW-0678">Repressor</keyword>
<dbReference type="PROSITE" id="PS50932">
    <property type="entry name" value="HTH_LACI_2"/>
    <property type="match status" value="1"/>
</dbReference>
<dbReference type="InterPro" id="IPR000843">
    <property type="entry name" value="HTH_LacI"/>
</dbReference>
<evidence type="ECO:0000259" key="5">
    <source>
        <dbReference type="PROSITE" id="PS50932"/>
    </source>
</evidence>
<dbReference type="Gene3D" id="3.40.50.2300">
    <property type="match status" value="2"/>
</dbReference>
<dbReference type="PANTHER" id="PTHR30146:SF95">
    <property type="entry name" value="RIBOSE OPERON REPRESSOR"/>
    <property type="match status" value="1"/>
</dbReference>
<dbReference type="GO" id="GO:0000976">
    <property type="term" value="F:transcription cis-regulatory region binding"/>
    <property type="evidence" value="ECO:0007669"/>
    <property type="project" value="TreeGrafter"/>
</dbReference>
<dbReference type="GO" id="GO:0003700">
    <property type="term" value="F:DNA-binding transcription factor activity"/>
    <property type="evidence" value="ECO:0007669"/>
    <property type="project" value="TreeGrafter"/>
</dbReference>
<keyword evidence="4" id="KW-0804">Transcription</keyword>
<proteinExistence type="predicted"/>